<keyword evidence="3" id="KW-1185">Reference proteome</keyword>
<evidence type="ECO:0000313" key="2">
    <source>
        <dbReference type="EMBL" id="KAK8120384.1"/>
    </source>
</evidence>
<feature type="compositionally biased region" description="Polar residues" evidence="1">
    <location>
        <begin position="343"/>
        <end position="356"/>
    </location>
</feature>
<comment type="caution">
    <text evidence="2">The sequence shown here is derived from an EMBL/GenBank/DDBJ whole genome shotgun (WGS) entry which is preliminary data.</text>
</comment>
<accession>A0AAW0QZK9</accession>
<proteinExistence type="predicted"/>
<feature type="compositionally biased region" description="Basic and acidic residues" evidence="1">
    <location>
        <begin position="306"/>
        <end position="319"/>
    </location>
</feature>
<dbReference type="EMBL" id="JAQQWP010000004">
    <property type="protein sequence ID" value="KAK8120384.1"/>
    <property type="molecule type" value="Genomic_DNA"/>
</dbReference>
<gene>
    <name evidence="2" type="ORF">PG999_004504</name>
</gene>
<dbReference type="AlphaFoldDB" id="A0AAW0QZK9"/>
<sequence length="597" mass="67583">MYADIRKNAVDRNEWDTIIEWPEKSKQFWVCFCEEHKTHFKQKADLAAAKHLAGKLHGYPNRDRRPAMIALGYYITDCTGELRKLHNAEVDKKYAAGYVPRNDYKREANGTGHINSSLRKQSQSVVTPCSQSPITHPKTSHIYYAKCEEQYWAVVILGWDRLPDGCRHSTLGASELIRHNPPSCYNFDGYKTIIGWKPNYGDGSKFVWKREFPVMYFDQERNYGWVPARDLSKFDLHRDNAPKERNYPEASFHDARDWVAQRYGFKTWQALSRDSKGLRPGIPTNLESNPWDTMRVGPRGDALQSNEDRERETGRDTNSPEKAASTRINKSPLRLTSFEETLEQQSSHLWAPQRTSLKSDIKPQDSPKAHPITMARTLENPVIMSSTLTSNQTPGRPMPTAYDPDPPAAAVCEATAPLLTAPQLAPALPVAPVIVPPISAPSPQIPTPLAPTSHAPVAAFRGSEASPSDTYEISAYERRISEDGQVRSQLVWQRSSRSKPCVKLVISADRQTAWAQGGPFELRIDPLDCQQVRLQTPFGQDGHINEHGIGYVTLSQTSGDAIKMTFDRSDDRDGTMGSWRARRFVRWLWEQNPKMKP</sequence>
<feature type="compositionally biased region" description="Basic and acidic residues" evidence="1">
    <location>
        <begin position="357"/>
        <end position="368"/>
    </location>
</feature>
<name>A0AAW0QZK9_9PEZI</name>
<dbReference type="Proteomes" id="UP001392437">
    <property type="component" value="Unassembled WGS sequence"/>
</dbReference>
<evidence type="ECO:0000256" key="1">
    <source>
        <dbReference type="SAM" id="MobiDB-lite"/>
    </source>
</evidence>
<protein>
    <submittedName>
        <fullName evidence="2">Uncharacterized protein</fullName>
    </submittedName>
</protein>
<organism evidence="2 3">
    <name type="scientific">Apiospora kogelbergensis</name>
    <dbReference type="NCBI Taxonomy" id="1337665"/>
    <lineage>
        <taxon>Eukaryota</taxon>
        <taxon>Fungi</taxon>
        <taxon>Dikarya</taxon>
        <taxon>Ascomycota</taxon>
        <taxon>Pezizomycotina</taxon>
        <taxon>Sordariomycetes</taxon>
        <taxon>Xylariomycetidae</taxon>
        <taxon>Amphisphaeriales</taxon>
        <taxon>Apiosporaceae</taxon>
        <taxon>Apiospora</taxon>
    </lineage>
</organism>
<feature type="region of interest" description="Disordered" evidence="1">
    <location>
        <begin position="276"/>
        <end position="368"/>
    </location>
</feature>
<evidence type="ECO:0000313" key="3">
    <source>
        <dbReference type="Proteomes" id="UP001392437"/>
    </source>
</evidence>
<reference evidence="2 3" key="1">
    <citation type="submission" date="2023-01" db="EMBL/GenBank/DDBJ databases">
        <title>Analysis of 21 Apiospora genomes using comparative genomics revels a genus with tremendous synthesis potential of carbohydrate active enzymes and secondary metabolites.</title>
        <authorList>
            <person name="Sorensen T."/>
        </authorList>
    </citation>
    <scope>NUCLEOTIDE SEQUENCE [LARGE SCALE GENOMIC DNA]</scope>
    <source>
        <strain evidence="2 3">CBS 117206</strain>
    </source>
</reference>